<sequence length="79" mass="9224">MQIEREEGRVVVLTTQHAPPVKSSADNISIESWSRDQKKQLRFMLRHSLFRRLYSTSPHFLSHFLLALHVSAHVNITNE</sequence>
<name>A0A4Z2IQB7_9TELE</name>
<comment type="caution">
    <text evidence="1">The sequence shown here is derived from an EMBL/GenBank/DDBJ whole genome shotgun (WGS) entry which is preliminary data.</text>
</comment>
<dbReference type="EMBL" id="SRLO01000062">
    <property type="protein sequence ID" value="TNN79714.1"/>
    <property type="molecule type" value="Genomic_DNA"/>
</dbReference>
<evidence type="ECO:0000313" key="1">
    <source>
        <dbReference type="EMBL" id="TNN79714.1"/>
    </source>
</evidence>
<evidence type="ECO:0000313" key="2">
    <source>
        <dbReference type="Proteomes" id="UP000314294"/>
    </source>
</evidence>
<keyword evidence="2" id="KW-1185">Reference proteome</keyword>
<reference evidence="1 2" key="1">
    <citation type="submission" date="2019-03" db="EMBL/GenBank/DDBJ databases">
        <title>First draft genome of Liparis tanakae, snailfish: a comprehensive survey of snailfish specific genes.</title>
        <authorList>
            <person name="Kim W."/>
            <person name="Song I."/>
            <person name="Jeong J.-H."/>
            <person name="Kim D."/>
            <person name="Kim S."/>
            <person name="Ryu S."/>
            <person name="Song J.Y."/>
            <person name="Lee S.K."/>
        </authorList>
    </citation>
    <scope>NUCLEOTIDE SEQUENCE [LARGE SCALE GENOMIC DNA]</scope>
    <source>
        <tissue evidence="1">Muscle</tissue>
    </source>
</reference>
<proteinExistence type="predicted"/>
<dbReference type="Proteomes" id="UP000314294">
    <property type="component" value="Unassembled WGS sequence"/>
</dbReference>
<gene>
    <name evidence="1" type="ORF">EYF80_010088</name>
</gene>
<protein>
    <submittedName>
        <fullName evidence="1">Uncharacterized protein</fullName>
    </submittedName>
</protein>
<dbReference type="AlphaFoldDB" id="A0A4Z2IQB7"/>
<accession>A0A4Z2IQB7</accession>
<organism evidence="1 2">
    <name type="scientific">Liparis tanakae</name>
    <name type="common">Tanaka's snailfish</name>
    <dbReference type="NCBI Taxonomy" id="230148"/>
    <lineage>
        <taxon>Eukaryota</taxon>
        <taxon>Metazoa</taxon>
        <taxon>Chordata</taxon>
        <taxon>Craniata</taxon>
        <taxon>Vertebrata</taxon>
        <taxon>Euteleostomi</taxon>
        <taxon>Actinopterygii</taxon>
        <taxon>Neopterygii</taxon>
        <taxon>Teleostei</taxon>
        <taxon>Neoteleostei</taxon>
        <taxon>Acanthomorphata</taxon>
        <taxon>Eupercaria</taxon>
        <taxon>Perciformes</taxon>
        <taxon>Cottioidei</taxon>
        <taxon>Cottales</taxon>
        <taxon>Liparidae</taxon>
        <taxon>Liparis</taxon>
    </lineage>
</organism>